<feature type="signal peptide" evidence="3">
    <location>
        <begin position="1"/>
        <end position="45"/>
    </location>
</feature>
<feature type="compositionally biased region" description="Basic and acidic residues" evidence="1">
    <location>
        <begin position="473"/>
        <end position="487"/>
    </location>
</feature>
<comment type="caution">
    <text evidence="4">The sequence shown here is derived from an EMBL/GenBank/DDBJ whole genome shotgun (WGS) entry which is preliminary data.</text>
</comment>
<organism evidence="4 5">
    <name type="scientific">Streptomyces yaizuensis</name>
    <dbReference type="NCBI Taxonomy" id="2989713"/>
    <lineage>
        <taxon>Bacteria</taxon>
        <taxon>Bacillati</taxon>
        <taxon>Actinomycetota</taxon>
        <taxon>Actinomycetes</taxon>
        <taxon>Kitasatosporales</taxon>
        <taxon>Streptomycetaceae</taxon>
        <taxon>Streptomyces</taxon>
    </lineage>
</organism>
<gene>
    <name evidence="4" type="ORF">SYYSPA8_28310</name>
</gene>
<keyword evidence="2" id="KW-0812">Transmembrane</keyword>
<keyword evidence="5" id="KW-1185">Reference proteome</keyword>
<dbReference type="EMBL" id="BSBI01000013">
    <property type="protein sequence ID" value="GLF98281.1"/>
    <property type="molecule type" value="Genomic_DNA"/>
</dbReference>
<keyword evidence="2" id="KW-0472">Membrane</keyword>
<feature type="transmembrane region" description="Helical" evidence="2">
    <location>
        <begin position="350"/>
        <end position="369"/>
    </location>
</feature>
<evidence type="ECO:0000256" key="2">
    <source>
        <dbReference type="SAM" id="Phobius"/>
    </source>
</evidence>
<feature type="transmembrane region" description="Helical" evidence="2">
    <location>
        <begin position="414"/>
        <end position="432"/>
    </location>
</feature>
<sequence length="721" mass="74207">MNAVMNRLCTLLLQVWVRLPRLRALLTPTAALLATCAVLAPAAAADDSGEFKPGGIGDMMPSPVTPPGQGTLYESYDPDVYQLDKQLSDDLTGGDLIPGWLHGVGSVLMIVLTVIGKAAVVVTSWCFNVVSLPEVEGAISRAISAAAEPMMTVFMPTAVAVGMFIAWARRSDQSMLGQLAWVFASAAIATTFLVAPQTWVNGVDDGRQLGASVAMTTIGSGMSGQDDAAVPFRTPEPAWSGDEKSDTIRRASDSVWRTYVATPWCIANLGSLNACQKWGAEVVKRGTDMEEREDYLADNLDIEAVGDAAVQWRQGHTPGGRIGVLIAGIVSAVIFCGLVITLAFTTLASLLGALMLLVCGVVFATLWCIPGKPRQWGVQWFEMLIGLVVVSFTATMLLGTVMVVSIALMSLLPTYGWLMVSALNITAAVMAFRVKGRLDGIVGAGGAQMAGRGILNGIGRMAQMRRMGKLLSSKRDRGGLGDMDRHPSPGGKDGSGGDSPTAGAGSRTRTHQTRTFPSPPSRPRPGAGGDYAAQPGTIERLDQPGPGGDGPAAARRAKAEIVRRKAGGTGPAAIGDGPRPGGPDGPEGGRGPGGPGGPGAPRDGRGPGAPAGPGSAGDGRQGAPGGGSYPMRPGAPRRTGVPEETKPTGDRVIQGTVIKRGESPADPVGSRFRQYPPPPPAPSPARAAARRAGAAAGRAAVDTAVTGAPLPELPPPGSSDS</sequence>
<evidence type="ECO:0000256" key="1">
    <source>
        <dbReference type="SAM" id="MobiDB-lite"/>
    </source>
</evidence>
<evidence type="ECO:0008006" key="6">
    <source>
        <dbReference type="Google" id="ProtNLM"/>
    </source>
</evidence>
<feature type="transmembrane region" description="Helical" evidence="2">
    <location>
        <begin position="142"/>
        <end position="167"/>
    </location>
</feature>
<feature type="transmembrane region" description="Helical" evidence="2">
    <location>
        <begin position="179"/>
        <end position="200"/>
    </location>
</feature>
<feature type="compositionally biased region" description="Gly residues" evidence="1">
    <location>
        <begin position="578"/>
        <end position="599"/>
    </location>
</feature>
<evidence type="ECO:0000256" key="3">
    <source>
        <dbReference type="SAM" id="SignalP"/>
    </source>
</evidence>
<feature type="compositionally biased region" description="Pro residues" evidence="1">
    <location>
        <begin position="711"/>
        <end position="721"/>
    </location>
</feature>
<name>A0ABQ5P6Q8_9ACTN</name>
<dbReference type="Proteomes" id="UP001291653">
    <property type="component" value="Unassembled WGS sequence"/>
</dbReference>
<dbReference type="RefSeq" id="WP_323450262.1">
    <property type="nucleotide sequence ID" value="NZ_BSBI01000013.1"/>
</dbReference>
<protein>
    <recommendedName>
        <fullName evidence="6">TrbL/VirB6 plasmid conjugal transfer protein</fullName>
    </recommendedName>
</protein>
<feature type="compositionally biased region" description="Gly residues" evidence="1">
    <location>
        <begin position="606"/>
        <end position="628"/>
    </location>
</feature>
<feature type="transmembrane region" description="Helical" evidence="2">
    <location>
        <begin position="381"/>
        <end position="408"/>
    </location>
</feature>
<feature type="compositionally biased region" description="Low complexity" evidence="1">
    <location>
        <begin position="684"/>
        <end position="700"/>
    </location>
</feature>
<feature type="transmembrane region" description="Helical" evidence="2">
    <location>
        <begin position="322"/>
        <end position="344"/>
    </location>
</feature>
<accession>A0ABQ5P6Q8</accession>
<feature type="compositionally biased region" description="Basic and acidic residues" evidence="1">
    <location>
        <begin position="640"/>
        <end position="649"/>
    </location>
</feature>
<reference evidence="4 5" key="1">
    <citation type="submission" date="2022-10" db="EMBL/GenBank/DDBJ databases">
        <title>Draft genome sequence of Streptomyces sp. YSPA8.</title>
        <authorList>
            <person name="Moriuchi R."/>
            <person name="Dohra H."/>
            <person name="Yamamura H."/>
            <person name="Kodani S."/>
        </authorList>
    </citation>
    <scope>NUCLEOTIDE SEQUENCE [LARGE SCALE GENOMIC DNA]</scope>
    <source>
        <strain evidence="4 5">YSPA8</strain>
    </source>
</reference>
<evidence type="ECO:0000313" key="4">
    <source>
        <dbReference type="EMBL" id="GLF98281.1"/>
    </source>
</evidence>
<feature type="region of interest" description="Disordered" evidence="1">
    <location>
        <begin position="473"/>
        <end position="721"/>
    </location>
</feature>
<keyword evidence="3" id="KW-0732">Signal</keyword>
<proteinExistence type="predicted"/>
<evidence type="ECO:0000313" key="5">
    <source>
        <dbReference type="Proteomes" id="UP001291653"/>
    </source>
</evidence>
<keyword evidence="2" id="KW-1133">Transmembrane helix</keyword>
<feature type="transmembrane region" description="Helical" evidence="2">
    <location>
        <begin position="107"/>
        <end position="130"/>
    </location>
</feature>
<feature type="chain" id="PRO_5045323004" description="TrbL/VirB6 plasmid conjugal transfer protein" evidence="3">
    <location>
        <begin position="46"/>
        <end position="721"/>
    </location>
</feature>